<gene>
    <name evidence="1" type="ORF">RRG08_058583</name>
</gene>
<evidence type="ECO:0000313" key="1">
    <source>
        <dbReference type="EMBL" id="KAK3796174.1"/>
    </source>
</evidence>
<evidence type="ECO:0000313" key="2">
    <source>
        <dbReference type="Proteomes" id="UP001283361"/>
    </source>
</evidence>
<name>A0AAE1AYT3_9GAST</name>
<accession>A0AAE1AYT3</accession>
<sequence length="104" mass="11296">MSCCLAEKLVIIRILKRVKVCVGSDTVLWVREKGDGCEDVKRILKLSTNLSYGCRASPSQAYHGQQWSEINTAKRAISTKSCTGSECHGVTTDPPSLTGLSLPL</sequence>
<proteinExistence type="predicted"/>
<reference evidence="1" key="1">
    <citation type="journal article" date="2023" name="G3 (Bethesda)">
        <title>A reference genome for the long-term kleptoplast-retaining sea slug Elysia crispata morphotype clarki.</title>
        <authorList>
            <person name="Eastman K.E."/>
            <person name="Pendleton A.L."/>
            <person name="Shaikh M.A."/>
            <person name="Suttiyut T."/>
            <person name="Ogas R."/>
            <person name="Tomko P."/>
            <person name="Gavelis G."/>
            <person name="Widhalm J.R."/>
            <person name="Wisecaver J.H."/>
        </authorList>
    </citation>
    <scope>NUCLEOTIDE SEQUENCE</scope>
    <source>
        <strain evidence="1">ECLA1</strain>
    </source>
</reference>
<comment type="caution">
    <text evidence="1">The sequence shown here is derived from an EMBL/GenBank/DDBJ whole genome shotgun (WGS) entry which is preliminary data.</text>
</comment>
<dbReference type="Proteomes" id="UP001283361">
    <property type="component" value="Unassembled WGS sequence"/>
</dbReference>
<dbReference type="AlphaFoldDB" id="A0AAE1AYT3"/>
<dbReference type="EMBL" id="JAWDGP010000917">
    <property type="protein sequence ID" value="KAK3796174.1"/>
    <property type="molecule type" value="Genomic_DNA"/>
</dbReference>
<keyword evidence="2" id="KW-1185">Reference proteome</keyword>
<organism evidence="1 2">
    <name type="scientific">Elysia crispata</name>
    <name type="common">lettuce slug</name>
    <dbReference type="NCBI Taxonomy" id="231223"/>
    <lineage>
        <taxon>Eukaryota</taxon>
        <taxon>Metazoa</taxon>
        <taxon>Spiralia</taxon>
        <taxon>Lophotrochozoa</taxon>
        <taxon>Mollusca</taxon>
        <taxon>Gastropoda</taxon>
        <taxon>Heterobranchia</taxon>
        <taxon>Euthyneura</taxon>
        <taxon>Panpulmonata</taxon>
        <taxon>Sacoglossa</taxon>
        <taxon>Placobranchoidea</taxon>
        <taxon>Plakobranchidae</taxon>
        <taxon>Elysia</taxon>
    </lineage>
</organism>
<protein>
    <submittedName>
        <fullName evidence="1">Uncharacterized protein</fullName>
    </submittedName>
</protein>